<feature type="domain" description="Nudix hydrolase" evidence="1">
    <location>
        <begin position="17"/>
        <end position="62"/>
    </location>
</feature>
<dbReference type="EMBL" id="JNBY01000175">
    <property type="protein sequence ID" value="KDN80469.1"/>
    <property type="molecule type" value="Genomic_DNA"/>
</dbReference>
<comment type="caution">
    <text evidence="2">The sequence shown here is derived from an EMBL/GenBank/DDBJ whole genome shotgun (WGS) entry which is preliminary data.</text>
</comment>
<sequence length="93" mass="10030">MIETLEPAAFAATLPPHVVSASVLVSDEDGRILMLHKARPYPGHPAWWQLPAGLADAGEHPLAVDYRSAADGWPPVVDFAFAPTRCRRASCRG</sequence>
<dbReference type="PATRIC" id="fig|1348663.4.peg.7477"/>
<evidence type="ECO:0000313" key="2">
    <source>
        <dbReference type="EMBL" id="KDN80469.1"/>
    </source>
</evidence>
<evidence type="ECO:0000259" key="1">
    <source>
        <dbReference type="Pfam" id="PF00293"/>
    </source>
</evidence>
<dbReference type="Pfam" id="PF00293">
    <property type="entry name" value="NUDIX"/>
    <property type="match status" value="1"/>
</dbReference>
<organism evidence="2 3">
    <name type="scientific">Kitasatospora cheerisanensis KCTC 2395</name>
    <dbReference type="NCBI Taxonomy" id="1348663"/>
    <lineage>
        <taxon>Bacteria</taxon>
        <taxon>Bacillati</taxon>
        <taxon>Actinomycetota</taxon>
        <taxon>Actinomycetes</taxon>
        <taxon>Kitasatosporales</taxon>
        <taxon>Streptomycetaceae</taxon>
        <taxon>Kitasatospora</taxon>
    </lineage>
</organism>
<dbReference type="InterPro" id="IPR015797">
    <property type="entry name" value="NUDIX_hydrolase-like_dom_sf"/>
</dbReference>
<dbReference type="Proteomes" id="UP000027178">
    <property type="component" value="Unassembled WGS sequence"/>
</dbReference>
<dbReference type="Gene3D" id="3.90.79.10">
    <property type="entry name" value="Nucleoside Triphosphate Pyrophosphohydrolase"/>
    <property type="match status" value="1"/>
</dbReference>
<proteinExistence type="predicted"/>
<keyword evidence="3" id="KW-1185">Reference proteome</keyword>
<reference evidence="2 3" key="1">
    <citation type="submission" date="2014-05" db="EMBL/GenBank/DDBJ databases">
        <title>Draft Genome Sequence of Kitasatospora cheerisanensis KCTC 2395.</title>
        <authorList>
            <person name="Nam D.H."/>
        </authorList>
    </citation>
    <scope>NUCLEOTIDE SEQUENCE [LARGE SCALE GENOMIC DNA]</scope>
    <source>
        <strain evidence="2 3">KCTC 2395</strain>
    </source>
</reference>
<dbReference type="InterPro" id="IPR000086">
    <property type="entry name" value="NUDIX_hydrolase_dom"/>
</dbReference>
<dbReference type="SUPFAM" id="SSF55811">
    <property type="entry name" value="Nudix"/>
    <property type="match status" value="1"/>
</dbReference>
<dbReference type="RefSeq" id="WP_035875984.1">
    <property type="nucleotide sequence ID" value="NZ_KK853998.1"/>
</dbReference>
<protein>
    <recommendedName>
        <fullName evidence="1">Nudix hydrolase domain-containing protein</fullName>
    </recommendedName>
</protein>
<dbReference type="AlphaFoldDB" id="A0A066YKK3"/>
<accession>A0A066YKK3</accession>
<dbReference type="eggNOG" id="COG0494">
    <property type="taxonomic scope" value="Bacteria"/>
</dbReference>
<gene>
    <name evidence="2" type="ORF">KCH_77570</name>
</gene>
<evidence type="ECO:0000313" key="3">
    <source>
        <dbReference type="Proteomes" id="UP000027178"/>
    </source>
</evidence>
<name>A0A066YKK3_9ACTN</name>
<dbReference type="HOGENOM" id="CLU_2395810_0_0_11"/>